<dbReference type="AlphaFoldDB" id="G4YQY7"/>
<sequence>MESAVACGQAGVVEFLLKRFNVRGPMDDSFINAATNRFVDVVRLLPSQSCAVDEALGLVAANGHLAVLEYLLFERRESYSSDGDDSHSAILRILTTPLAVQSQYGSTKVSTAAAMRAMCAAARNDHSDVMELLVRNGSQEQLGFALAASAAADSTKLVEMLVEKYEPAGGVCSHREIHSDRRGKCYSAPCSVERTLLDAVEANNIGMVKLLAKKAHVRVVNEAKSIAMANGFTDVAEVLAAAAP</sequence>
<dbReference type="SMR" id="G4YQY7"/>
<evidence type="ECO:0000313" key="1">
    <source>
        <dbReference type="EMBL" id="EGZ30615.1"/>
    </source>
</evidence>
<dbReference type="InterPro" id="IPR036770">
    <property type="entry name" value="Ankyrin_rpt-contain_sf"/>
</dbReference>
<evidence type="ECO:0008006" key="3">
    <source>
        <dbReference type="Google" id="ProtNLM"/>
    </source>
</evidence>
<gene>
    <name evidence="1" type="ORF">PHYSODRAFT_295361</name>
</gene>
<dbReference type="Gene3D" id="1.25.40.20">
    <property type="entry name" value="Ankyrin repeat-containing domain"/>
    <property type="match status" value="1"/>
</dbReference>
<dbReference type="Proteomes" id="UP000002640">
    <property type="component" value="Unassembled WGS sequence"/>
</dbReference>
<dbReference type="SUPFAM" id="SSF48403">
    <property type="entry name" value="Ankyrin repeat"/>
    <property type="match status" value="1"/>
</dbReference>
<organism evidence="1 2">
    <name type="scientific">Phytophthora sojae (strain P6497)</name>
    <name type="common">Soybean stem and root rot agent</name>
    <name type="synonym">Phytophthora megasperma f. sp. glycines</name>
    <dbReference type="NCBI Taxonomy" id="1094619"/>
    <lineage>
        <taxon>Eukaryota</taxon>
        <taxon>Sar</taxon>
        <taxon>Stramenopiles</taxon>
        <taxon>Oomycota</taxon>
        <taxon>Peronosporomycetes</taxon>
        <taxon>Peronosporales</taxon>
        <taxon>Peronosporaceae</taxon>
        <taxon>Phytophthora</taxon>
    </lineage>
</organism>
<dbReference type="EMBL" id="JH159151">
    <property type="protein sequence ID" value="EGZ30615.1"/>
    <property type="molecule type" value="Genomic_DNA"/>
</dbReference>
<dbReference type="InParanoid" id="G4YQY7"/>
<dbReference type="GeneID" id="20641243"/>
<proteinExistence type="predicted"/>
<protein>
    <recommendedName>
        <fullName evidence="3">Ankyrin repeat-containing domain</fullName>
    </recommendedName>
</protein>
<evidence type="ECO:0000313" key="2">
    <source>
        <dbReference type="Proteomes" id="UP000002640"/>
    </source>
</evidence>
<dbReference type="InterPro" id="IPR052050">
    <property type="entry name" value="SecEffector_AnkRepeat"/>
</dbReference>
<keyword evidence="2" id="KW-1185">Reference proteome</keyword>
<name>G4YQY7_PHYSP</name>
<dbReference type="KEGG" id="psoj:PHYSODRAFT_295361"/>
<reference evidence="1 2" key="1">
    <citation type="journal article" date="2006" name="Science">
        <title>Phytophthora genome sequences uncover evolutionary origins and mechanisms of pathogenesis.</title>
        <authorList>
            <person name="Tyler B.M."/>
            <person name="Tripathy S."/>
            <person name="Zhang X."/>
            <person name="Dehal P."/>
            <person name="Jiang R.H."/>
            <person name="Aerts A."/>
            <person name="Arredondo F.D."/>
            <person name="Baxter L."/>
            <person name="Bensasson D."/>
            <person name="Beynon J.L."/>
            <person name="Chapman J."/>
            <person name="Damasceno C.M."/>
            <person name="Dorrance A.E."/>
            <person name="Dou D."/>
            <person name="Dickerman A.W."/>
            <person name="Dubchak I.L."/>
            <person name="Garbelotto M."/>
            <person name="Gijzen M."/>
            <person name="Gordon S.G."/>
            <person name="Govers F."/>
            <person name="Grunwald N.J."/>
            <person name="Huang W."/>
            <person name="Ivors K.L."/>
            <person name="Jones R.W."/>
            <person name="Kamoun S."/>
            <person name="Krampis K."/>
            <person name="Lamour K.H."/>
            <person name="Lee M.K."/>
            <person name="McDonald W.H."/>
            <person name="Medina M."/>
            <person name="Meijer H.J."/>
            <person name="Nordberg E.K."/>
            <person name="Maclean D.J."/>
            <person name="Ospina-Giraldo M.D."/>
            <person name="Morris P.F."/>
            <person name="Phuntumart V."/>
            <person name="Putnam N.H."/>
            <person name="Rash S."/>
            <person name="Rose J.K."/>
            <person name="Sakihama Y."/>
            <person name="Salamov A.A."/>
            <person name="Savidor A."/>
            <person name="Scheuring C.F."/>
            <person name="Smith B.M."/>
            <person name="Sobral B.W."/>
            <person name="Terry A."/>
            <person name="Torto-Alalibo T.A."/>
            <person name="Win J."/>
            <person name="Xu Z."/>
            <person name="Zhang H."/>
            <person name="Grigoriev I.V."/>
            <person name="Rokhsar D.S."/>
            <person name="Boore J.L."/>
        </authorList>
    </citation>
    <scope>NUCLEOTIDE SEQUENCE [LARGE SCALE GENOMIC DNA]</scope>
    <source>
        <strain evidence="1 2">P6497</strain>
    </source>
</reference>
<dbReference type="PANTHER" id="PTHR46586">
    <property type="entry name" value="ANKYRIN REPEAT-CONTAINING PROTEIN"/>
    <property type="match status" value="1"/>
</dbReference>
<dbReference type="RefSeq" id="XP_009517890.1">
    <property type="nucleotide sequence ID" value="XM_009519595.1"/>
</dbReference>
<dbReference type="PANTHER" id="PTHR46586:SF3">
    <property type="entry name" value="ANKYRIN REPEAT-CONTAINING PROTEIN"/>
    <property type="match status" value="1"/>
</dbReference>
<accession>G4YQY7</accession>